<name>A0A6A3L5L4_9STRA</name>
<keyword evidence="5" id="KW-1185">Reference proteome</keyword>
<dbReference type="Proteomes" id="UP000429607">
    <property type="component" value="Unassembled WGS sequence"/>
</dbReference>
<dbReference type="AlphaFoldDB" id="A0A6A3L5L4"/>
<proteinExistence type="predicted"/>
<organism evidence="2 4">
    <name type="scientific">Phytophthora rubi</name>
    <dbReference type="NCBI Taxonomy" id="129364"/>
    <lineage>
        <taxon>Eukaryota</taxon>
        <taxon>Sar</taxon>
        <taxon>Stramenopiles</taxon>
        <taxon>Oomycota</taxon>
        <taxon>Peronosporomycetes</taxon>
        <taxon>Peronosporales</taxon>
        <taxon>Peronosporaceae</taxon>
        <taxon>Phytophthora</taxon>
    </lineage>
</organism>
<accession>A0A6A3L5L4</accession>
<evidence type="ECO:0000313" key="4">
    <source>
        <dbReference type="Proteomes" id="UP000429607"/>
    </source>
</evidence>
<evidence type="ECO:0000313" key="2">
    <source>
        <dbReference type="EMBL" id="KAE9013257.1"/>
    </source>
</evidence>
<evidence type="ECO:0000313" key="3">
    <source>
        <dbReference type="EMBL" id="KAE9330053.1"/>
    </source>
</evidence>
<dbReference type="EMBL" id="QXFT01001066">
    <property type="protein sequence ID" value="KAE9330053.1"/>
    <property type="molecule type" value="Genomic_DNA"/>
</dbReference>
<evidence type="ECO:0000256" key="1">
    <source>
        <dbReference type="SAM" id="MobiDB-lite"/>
    </source>
</evidence>
<dbReference type="EMBL" id="QXFV01001165">
    <property type="protein sequence ID" value="KAE9013257.1"/>
    <property type="molecule type" value="Genomic_DNA"/>
</dbReference>
<sequence>MVAVRLLHRHDVAMPPFRTFNEITRTSGANVSPVPEWFISSDDVDFDTKQQFNCGSYGVVTRGTWGKASSRCPWTTTRPRRPSSRRWSSPTKMFIHSQKVVHAT</sequence>
<dbReference type="Proteomes" id="UP000434957">
    <property type="component" value="Unassembled WGS sequence"/>
</dbReference>
<evidence type="ECO:0000313" key="5">
    <source>
        <dbReference type="Proteomes" id="UP000434957"/>
    </source>
</evidence>
<comment type="caution">
    <text evidence="2">The sequence shown here is derived from an EMBL/GenBank/DDBJ whole genome shotgun (WGS) entry which is preliminary data.</text>
</comment>
<feature type="region of interest" description="Disordered" evidence="1">
    <location>
        <begin position="70"/>
        <end position="89"/>
    </location>
</feature>
<gene>
    <name evidence="2" type="ORF">PR001_g15461</name>
    <name evidence="3" type="ORF">PR003_g15412</name>
</gene>
<protein>
    <submittedName>
        <fullName evidence="2">Uncharacterized protein</fullName>
    </submittedName>
</protein>
<reference evidence="2 4" key="1">
    <citation type="submission" date="2018-09" db="EMBL/GenBank/DDBJ databases">
        <title>Genomic investigation of the strawberry pathogen Phytophthora fragariae indicates pathogenicity is determined by transcriptional variation in three key races.</title>
        <authorList>
            <person name="Adams T.M."/>
            <person name="Armitage A.D."/>
            <person name="Sobczyk M.K."/>
            <person name="Bates H.J."/>
            <person name="Dunwell J.M."/>
            <person name="Nellist C.F."/>
            <person name="Harrison R.J."/>
        </authorList>
    </citation>
    <scope>NUCLEOTIDE SEQUENCE [LARGE SCALE GENOMIC DNA]</scope>
    <source>
        <strain evidence="2 4">SCRP249</strain>
        <strain evidence="3 5">SCRP333</strain>
    </source>
</reference>